<evidence type="ECO:0000259" key="5">
    <source>
        <dbReference type="PROSITE" id="PS51192"/>
    </source>
</evidence>
<dbReference type="CDD" id="cd18793">
    <property type="entry name" value="SF2_C_SNF"/>
    <property type="match status" value="1"/>
</dbReference>
<dbReference type="EMBL" id="QROP01000004">
    <property type="protein sequence ID" value="RHL41517.1"/>
    <property type="molecule type" value="Genomic_DNA"/>
</dbReference>
<keyword evidence="4" id="KW-0067">ATP-binding</keyword>
<evidence type="ECO:0000313" key="8">
    <source>
        <dbReference type="Proteomes" id="UP000283672"/>
    </source>
</evidence>
<keyword evidence="2" id="KW-0378">Hydrolase</keyword>
<name>A0AA92VCQ2_9BACT</name>
<evidence type="ECO:0000256" key="3">
    <source>
        <dbReference type="ARBA" id="ARBA00022806"/>
    </source>
</evidence>
<dbReference type="InterPro" id="IPR001650">
    <property type="entry name" value="Helicase_C-like"/>
</dbReference>
<dbReference type="PANTHER" id="PTHR45766">
    <property type="entry name" value="DNA ANNEALING HELICASE AND ENDONUCLEASE ZRANB3 FAMILY MEMBER"/>
    <property type="match status" value="1"/>
</dbReference>
<dbReference type="InterPro" id="IPR049730">
    <property type="entry name" value="SNF2/RAD54-like_C"/>
</dbReference>
<dbReference type="Pfam" id="PF00271">
    <property type="entry name" value="Helicase_C"/>
    <property type="match status" value="1"/>
</dbReference>
<dbReference type="AlphaFoldDB" id="A0AA92VCQ2"/>
<dbReference type="InterPro" id="IPR057342">
    <property type="entry name" value="DEXDc_RapA"/>
</dbReference>
<dbReference type="GO" id="GO:0016787">
    <property type="term" value="F:hydrolase activity"/>
    <property type="evidence" value="ECO:0007669"/>
    <property type="project" value="UniProtKB-KW"/>
</dbReference>
<dbReference type="PROSITE" id="PS51194">
    <property type="entry name" value="HELICASE_CTER"/>
    <property type="match status" value="1"/>
</dbReference>
<dbReference type="InterPro" id="IPR038718">
    <property type="entry name" value="SNF2-like_sf"/>
</dbReference>
<gene>
    <name evidence="7" type="ORF">DW026_02610</name>
</gene>
<comment type="caution">
    <text evidence="7">The sequence shown here is derived from an EMBL/GenBank/DDBJ whole genome shotgun (WGS) entry which is preliminary data.</text>
</comment>
<evidence type="ECO:0000256" key="4">
    <source>
        <dbReference type="ARBA" id="ARBA00022840"/>
    </source>
</evidence>
<reference evidence="7 8" key="1">
    <citation type="submission" date="2018-08" db="EMBL/GenBank/DDBJ databases">
        <title>A genome reference for cultivated species of the human gut microbiota.</title>
        <authorList>
            <person name="Zou Y."/>
            <person name="Xue W."/>
            <person name="Luo G."/>
        </authorList>
    </citation>
    <scope>NUCLEOTIDE SEQUENCE [LARGE SCALE GENOMIC DNA]</scope>
    <source>
        <strain evidence="7 8">AF38-11</strain>
    </source>
</reference>
<dbReference type="SMART" id="SM00487">
    <property type="entry name" value="DEXDc"/>
    <property type="match status" value="1"/>
</dbReference>
<protein>
    <submittedName>
        <fullName evidence="7">ATP-dependent helicase</fullName>
    </submittedName>
</protein>
<dbReference type="SMART" id="SM00490">
    <property type="entry name" value="HELICc"/>
    <property type="match status" value="1"/>
</dbReference>
<dbReference type="GO" id="GO:0004386">
    <property type="term" value="F:helicase activity"/>
    <property type="evidence" value="ECO:0007669"/>
    <property type="project" value="UniProtKB-KW"/>
</dbReference>
<dbReference type="RefSeq" id="WP_118415612.1">
    <property type="nucleotide sequence ID" value="NZ_QROP01000004.1"/>
</dbReference>
<dbReference type="InterPro" id="IPR014001">
    <property type="entry name" value="Helicase_ATP-bd"/>
</dbReference>
<dbReference type="PANTHER" id="PTHR45766:SF6">
    <property type="entry name" value="SWI_SNF-RELATED MATRIX-ASSOCIATED ACTIN-DEPENDENT REGULATOR OF CHROMATIN SUBFAMILY A-LIKE PROTEIN 1"/>
    <property type="match status" value="1"/>
</dbReference>
<dbReference type="SUPFAM" id="SSF52540">
    <property type="entry name" value="P-loop containing nucleoside triphosphate hydrolases"/>
    <property type="match status" value="2"/>
</dbReference>
<evidence type="ECO:0000313" key="7">
    <source>
        <dbReference type="EMBL" id="RHL41517.1"/>
    </source>
</evidence>
<feature type="domain" description="Helicase C-terminal" evidence="6">
    <location>
        <begin position="418"/>
        <end position="587"/>
    </location>
</feature>
<dbReference type="InterPro" id="IPR027417">
    <property type="entry name" value="P-loop_NTPase"/>
</dbReference>
<dbReference type="Pfam" id="PF00176">
    <property type="entry name" value="SNF2-rel_dom"/>
    <property type="match status" value="1"/>
</dbReference>
<evidence type="ECO:0000259" key="6">
    <source>
        <dbReference type="PROSITE" id="PS51194"/>
    </source>
</evidence>
<evidence type="ECO:0000256" key="1">
    <source>
        <dbReference type="ARBA" id="ARBA00022741"/>
    </source>
</evidence>
<sequence length="968" mass="110446">MNTAYTIGQRITVRGEDFLITDINDGGNHNLLLDVVGISPLVMDKTFCFDTALEDDIEPVRPENTHFIADTQSGYRLTKLYIESALRSSTTQSPHITIAQKGAFDVHNYQLVPTVKAFSMPRPRMLIADAVGLGKTVEVGIFLSEMIRRGRGKRILVVALKSILKQFQEELWNRFDIPLVRLDSTGVNRIKTIIPLNKNPFDYYDKTIISVDTLKNSQSFRSYIEHTRWNIIVIDECHKVANTASQRGALAQILSEHCDSLIFTSATPHNGRRENFASLVRMLEPTAIPLDGNFTAENIKPYYVRRFKNDLKNDSTIAAQFQDRQLISDHVTLAPLEEQFLCHQHEQFKLYKESSSGFGEMFMPLLLFKSYMSSPAAARKSIENRLEKVDDEELREQLDIVNKIIATHQDTKYNKFCEILRSLNWAGREQDDRIVVFTERIETINYLKANLEKDFKIKDKPIRSGDGEYPRIAVFQGGMLDTEQDAMIENFGKKDSPIRMLICSDAGAQGVNLHYYCNRMFNYDIPWSLITLEQRNGRIDRYKQPRVPYIHYMVLRSDNPNISTDFHILDRLKEKEDEVNRTLGDVAEVFHLYDVHQEEKVIEKAIINDDEDIWAKLATLGMGSDAEDSQTNAEEKIPDEKPNDIVTIGKTDDSEVEVKIDEGISIYKKDMDFYSALFRQLESDHLIKPGNVTIDDDMVNVTNTDELDTVLFDVPAEAKPRRGMRYHLSTNKDDVLKAIENARVVDNNQSNADGIRWADTQILYDLHPVVRYMLTKLSASVPKNDAPVAKLSFLPKDMAYFVINGQVSNLLGNSVISDFLVCPVNKDGNGIFKPMSLGDFITTNHLKDTLYTDTIAEEDLNRLHDLLPEAIDNAKTIMSEQQATKMAAMNSVVTNYSKKLNDWIYGEQKQLSLFEADELMPSGFAGVRMDKRKKKVESLSQDRGQYLKDLQSLQGEPFIKVIAAFYNF</sequence>
<evidence type="ECO:0000256" key="2">
    <source>
        <dbReference type="ARBA" id="ARBA00022801"/>
    </source>
</evidence>
<accession>A0AA92VCQ2</accession>
<organism evidence="7 8">
    <name type="scientific">Segatella copri</name>
    <dbReference type="NCBI Taxonomy" id="165179"/>
    <lineage>
        <taxon>Bacteria</taxon>
        <taxon>Pseudomonadati</taxon>
        <taxon>Bacteroidota</taxon>
        <taxon>Bacteroidia</taxon>
        <taxon>Bacteroidales</taxon>
        <taxon>Prevotellaceae</taxon>
        <taxon>Segatella</taxon>
    </lineage>
</organism>
<keyword evidence="1" id="KW-0547">Nucleotide-binding</keyword>
<dbReference type="Gene3D" id="3.40.50.300">
    <property type="entry name" value="P-loop containing nucleotide triphosphate hydrolases"/>
    <property type="match status" value="1"/>
</dbReference>
<dbReference type="CDD" id="cd18011">
    <property type="entry name" value="DEXDc_RapA"/>
    <property type="match status" value="1"/>
</dbReference>
<dbReference type="GO" id="GO:0005524">
    <property type="term" value="F:ATP binding"/>
    <property type="evidence" value="ECO:0007669"/>
    <property type="project" value="UniProtKB-KW"/>
</dbReference>
<keyword evidence="3 7" id="KW-0347">Helicase</keyword>
<dbReference type="Proteomes" id="UP000283672">
    <property type="component" value="Unassembled WGS sequence"/>
</dbReference>
<dbReference type="PROSITE" id="PS51192">
    <property type="entry name" value="HELICASE_ATP_BIND_1"/>
    <property type="match status" value="1"/>
</dbReference>
<dbReference type="InterPro" id="IPR000330">
    <property type="entry name" value="SNF2_N"/>
</dbReference>
<dbReference type="Gene3D" id="3.40.50.10810">
    <property type="entry name" value="Tandem AAA-ATPase domain"/>
    <property type="match status" value="1"/>
</dbReference>
<feature type="domain" description="Helicase ATP-binding" evidence="5">
    <location>
        <begin position="116"/>
        <end position="286"/>
    </location>
</feature>
<proteinExistence type="predicted"/>